<dbReference type="CDD" id="cd18914">
    <property type="entry name" value="bHLH_AtORG2_like"/>
    <property type="match status" value="1"/>
</dbReference>
<keyword evidence="8" id="KW-1185">Reference proteome</keyword>
<gene>
    <name evidence="7" type="ORF">DH2020_010040</name>
</gene>
<dbReference type="PANTHER" id="PTHR13935">
    <property type="entry name" value="ACHAETE-SCUTE TRANSCRIPTION FACTOR-RELATED"/>
    <property type="match status" value="1"/>
</dbReference>
<keyword evidence="2" id="KW-0805">Transcription regulation</keyword>
<sequence>MFPLQRRDELVFGNPTTINSKRDKILDHDIIADHAFMGSNIISFSTGSTNNKQQGQKSKLGFQKRQTDHQSKNESIIRSVMHRDIERKRRQEMSELYGSLRALLPPEQIKGKRSVCDHMHEAVSYIQHMEKKIEELRVRRDKMKKLSPSLSGTKIASSNDVDYNLSNYVTVNPVQQYGLEILISSSIKSSDLGLSRVLTELLDRELNVVSCVSTRTNDRFLHKIQAEARDMRSLDLSLLQERLTNAIN</sequence>
<protein>
    <recommendedName>
        <fullName evidence="6">BHLH domain-containing protein</fullName>
    </recommendedName>
</protein>
<name>A0ABR0X808_REHGL</name>
<evidence type="ECO:0000256" key="1">
    <source>
        <dbReference type="ARBA" id="ARBA00004123"/>
    </source>
</evidence>
<keyword evidence="3" id="KW-0804">Transcription</keyword>
<dbReference type="SUPFAM" id="SSF47459">
    <property type="entry name" value="HLH, helix-loop-helix DNA-binding domain"/>
    <property type="match status" value="1"/>
</dbReference>
<evidence type="ECO:0000256" key="5">
    <source>
        <dbReference type="SAM" id="MobiDB-lite"/>
    </source>
</evidence>
<evidence type="ECO:0000259" key="6">
    <source>
        <dbReference type="PROSITE" id="PS50888"/>
    </source>
</evidence>
<dbReference type="PROSITE" id="PS50888">
    <property type="entry name" value="BHLH"/>
    <property type="match status" value="1"/>
</dbReference>
<accession>A0ABR0X808</accession>
<dbReference type="Proteomes" id="UP001318860">
    <property type="component" value="Unassembled WGS sequence"/>
</dbReference>
<proteinExistence type="predicted"/>
<dbReference type="InterPro" id="IPR015660">
    <property type="entry name" value="MASH1/Ascl1a-like"/>
</dbReference>
<evidence type="ECO:0000313" key="8">
    <source>
        <dbReference type="Proteomes" id="UP001318860"/>
    </source>
</evidence>
<evidence type="ECO:0000313" key="7">
    <source>
        <dbReference type="EMBL" id="KAK6155792.1"/>
    </source>
</evidence>
<dbReference type="InterPro" id="IPR011598">
    <property type="entry name" value="bHLH_dom"/>
</dbReference>
<dbReference type="SMART" id="SM00353">
    <property type="entry name" value="HLH"/>
    <property type="match status" value="1"/>
</dbReference>
<evidence type="ECO:0000256" key="2">
    <source>
        <dbReference type="ARBA" id="ARBA00023015"/>
    </source>
</evidence>
<evidence type="ECO:0000256" key="3">
    <source>
        <dbReference type="ARBA" id="ARBA00023163"/>
    </source>
</evidence>
<feature type="region of interest" description="Disordered" evidence="5">
    <location>
        <begin position="47"/>
        <end position="73"/>
    </location>
</feature>
<dbReference type="PANTHER" id="PTHR13935:SF165">
    <property type="entry name" value="BHLH DOMAIN-CONTAINING PROTEIN"/>
    <property type="match status" value="1"/>
</dbReference>
<dbReference type="InterPro" id="IPR036638">
    <property type="entry name" value="HLH_DNA-bd_sf"/>
</dbReference>
<comment type="caution">
    <text evidence="7">The sequence shown here is derived from an EMBL/GenBank/DDBJ whole genome shotgun (WGS) entry which is preliminary data.</text>
</comment>
<feature type="domain" description="BHLH" evidence="6">
    <location>
        <begin position="77"/>
        <end position="129"/>
    </location>
</feature>
<organism evidence="7 8">
    <name type="scientific">Rehmannia glutinosa</name>
    <name type="common">Chinese foxglove</name>
    <dbReference type="NCBI Taxonomy" id="99300"/>
    <lineage>
        <taxon>Eukaryota</taxon>
        <taxon>Viridiplantae</taxon>
        <taxon>Streptophyta</taxon>
        <taxon>Embryophyta</taxon>
        <taxon>Tracheophyta</taxon>
        <taxon>Spermatophyta</taxon>
        <taxon>Magnoliopsida</taxon>
        <taxon>eudicotyledons</taxon>
        <taxon>Gunneridae</taxon>
        <taxon>Pentapetalae</taxon>
        <taxon>asterids</taxon>
        <taxon>lamiids</taxon>
        <taxon>Lamiales</taxon>
        <taxon>Orobanchaceae</taxon>
        <taxon>Rehmannieae</taxon>
        <taxon>Rehmannia</taxon>
    </lineage>
</organism>
<dbReference type="EMBL" id="JABTTQ020000005">
    <property type="protein sequence ID" value="KAK6155792.1"/>
    <property type="molecule type" value="Genomic_DNA"/>
</dbReference>
<feature type="compositionally biased region" description="Polar residues" evidence="5">
    <location>
        <begin position="47"/>
        <end position="57"/>
    </location>
</feature>
<comment type="subcellular location">
    <subcellularLocation>
        <location evidence="1">Nucleus</location>
    </subcellularLocation>
</comment>
<dbReference type="Pfam" id="PF00010">
    <property type="entry name" value="HLH"/>
    <property type="match status" value="1"/>
</dbReference>
<dbReference type="Gene3D" id="4.10.280.10">
    <property type="entry name" value="Helix-loop-helix DNA-binding domain"/>
    <property type="match status" value="1"/>
</dbReference>
<reference evidence="7 8" key="1">
    <citation type="journal article" date="2021" name="Comput. Struct. Biotechnol. J.">
        <title>De novo genome assembly of the potent medicinal plant Rehmannia glutinosa using nanopore technology.</title>
        <authorList>
            <person name="Ma L."/>
            <person name="Dong C."/>
            <person name="Song C."/>
            <person name="Wang X."/>
            <person name="Zheng X."/>
            <person name="Niu Y."/>
            <person name="Chen S."/>
            <person name="Feng W."/>
        </authorList>
    </citation>
    <scope>NUCLEOTIDE SEQUENCE [LARGE SCALE GENOMIC DNA]</scope>
    <source>
        <strain evidence="7">DH-2019</strain>
    </source>
</reference>
<keyword evidence="4" id="KW-0539">Nucleus</keyword>
<evidence type="ECO:0000256" key="4">
    <source>
        <dbReference type="ARBA" id="ARBA00023242"/>
    </source>
</evidence>